<feature type="compositionally biased region" description="Low complexity" evidence="1">
    <location>
        <begin position="132"/>
        <end position="141"/>
    </location>
</feature>
<feature type="region of interest" description="Disordered" evidence="1">
    <location>
        <begin position="158"/>
        <end position="186"/>
    </location>
</feature>
<evidence type="ECO:0000313" key="2">
    <source>
        <dbReference type="EMBL" id="KAF7638087.1"/>
    </source>
</evidence>
<comment type="caution">
    <text evidence="2">The sequence shown here is derived from an EMBL/GenBank/DDBJ whole genome shotgun (WGS) entry which is preliminary data.</text>
</comment>
<accession>A0A8S9ZWU6</accession>
<feature type="compositionally biased region" description="Polar residues" evidence="1">
    <location>
        <begin position="176"/>
        <end position="186"/>
    </location>
</feature>
<dbReference type="AlphaFoldDB" id="A0A8S9ZWU6"/>
<feature type="region of interest" description="Disordered" evidence="1">
    <location>
        <begin position="112"/>
        <end position="142"/>
    </location>
</feature>
<protein>
    <submittedName>
        <fullName evidence="2">C2H2-type domain-containing protein</fullName>
    </submittedName>
</protein>
<dbReference type="EMBL" id="JABEBT010000015">
    <property type="protein sequence ID" value="KAF7638087.1"/>
    <property type="molecule type" value="Genomic_DNA"/>
</dbReference>
<sequence>MKNCLICERKVSTNGLINHIANHLNYNRHKCTKCSFRSVSVEEMVDHQNQTGHLVEFDSLKNWYLERVCQLIYSDFDYVEKHGIETIRNLGSAFGDRKRLLNLLRSEDVHSEREVQSVSSEEAVETVEDQSTQPTTPQQGGVDLLDHWTRSIEQMITPKNTRNNLTNNTGNSSRTPKITKQLSNNS</sequence>
<dbReference type="OrthoDB" id="5903255at2759"/>
<gene>
    <name evidence="2" type="ORF">Mgra_00002539</name>
</gene>
<dbReference type="Proteomes" id="UP000605970">
    <property type="component" value="Unassembled WGS sequence"/>
</dbReference>
<name>A0A8S9ZWU6_9BILA</name>
<evidence type="ECO:0000256" key="1">
    <source>
        <dbReference type="SAM" id="MobiDB-lite"/>
    </source>
</evidence>
<evidence type="ECO:0000313" key="3">
    <source>
        <dbReference type="Proteomes" id="UP000605970"/>
    </source>
</evidence>
<proteinExistence type="predicted"/>
<organism evidence="2 3">
    <name type="scientific">Meloidogyne graminicola</name>
    <dbReference type="NCBI Taxonomy" id="189291"/>
    <lineage>
        <taxon>Eukaryota</taxon>
        <taxon>Metazoa</taxon>
        <taxon>Ecdysozoa</taxon>
        <taxon>Nematoda</taxon>
        <taxon>Chromadorea</taxon>
        <taxon>Rhabditida</taxon>
        <taxon>Tylenchina</taxon>
        <taxon>Tylenchomorpha</taxon>
        <taxon>Tylenchoidea</taxon>
        <taxon>Meloidogynidae</taxon>
        <taxon>Meloidogyninae</taxon>
        <taxon>Meloidogyne</taxon>
    </lineage>
</organism>
<keyword evidence="3" id="KW-1185">Reference proteome</keyword>
<feature type="compositionally biased region" description="Low complexity" evidence="1">
    <location>
        <begin position="160"/>
        <end position="175"/>
    </location>
</feature>
<reference evidence="2" key="1">
    <citation type="journal article" date="2020" name="Ecol. Evol.">
        <title>Genome structure and content of the rice root-knot nematode (Meloidogyne graminicola).</title>
        <authorList>
            <person name="Phan N.T."/>
            <person name="Danchin E.G.J."/>
            <person name="Klopp C."/>
            <person name="Perfus-Barbeoch L."/>
            <person name="Kozlowski D.K."/>
            <person name="Koutsovoulos G.D."/>
            <person name="Lopez-Roques C."/>
            <person name="Bouchez O."/>
            <person name="Zahm M."/>
            <person name="Besnard G."/>
            <person name="Bellafiore S."/>
        </authorList>
    </citation>
    <scope>NUCLEOTIDE SEQUENCE</scope>
    <source>
        <strain evidence="2">VN-18</strain>
    </source>
</reference>